<comment type="subcellular location">
    <subcellularLocation>
        <location evidence="1">Nucleus</location>
    </subcellularLocation>
</comment>
<evidence type="ECO:0000256" key="5">
    <source>
        <dbReference type="ARBA" id="ARBA00022833"/>
    </source>
</evidence>
<dbReference type="FunFam" id="3.30.160.60:FF:000843">
    <property type="entry name" value="Potential zinc finger protein"/>
    <property type="match status" value="1"/>
</dbReference>
<dbReference type="GO" id="GO:0005634">
    <property type="term" value="C:nucleus"/>
    <property type="evidence" value="ECO:0007669"/>
    <property type="project" value="UniProtKB-SubCell"/>
</dbReference>
<evidence type="ECO:0000313" key="11">
    <source>
        <dbReference type="EMBL" id="PCG74695.1"/>
    </source>
</evidence>
<evidence type="ECO:0000256" key="2">
    <source>
        <dbReference type="ARBA" id="ARBA00022723"/>
    </source>
</evidence>
<evidence type="ECO:0000256" key="9">
    <source>
        <dbReference type="SAM" id="MobiDB-lite"/>
    </source>
</evidence>
<feature type="region of interest" description="Disordered" evidence="9">
    <location>
        <begin position="602"/>
        <end position="630"/>
    </location>
</feature>
<feature type="domain" description="C2H2-type" evidence="10">
    <location>
        <begin position="519"/>
        <end position="546"/>
    </location>
</feature>
<dbReference type="PROSITE" id="PS50157">
    <property type="entry name" value="ZINC_FINGER_C2H2_2"/>
    <property type="match status" value="6"/>
</dbReference>
<dbReference type="Pfam" id="PF00096">
    <property type="entry name" value="zf-C2H2"/>
    <property type="match status" value="3"/>
</dbReference>
<sequence length="630" mass="68496">MNFAPFTGHIPTAAAIPTIHQFAAKFGYEGGGSSSGGVVQETRYQASGSGGGVQFAVTPGTGTMAVDGVKFRQAESVVVVSSAQPGTVALAGLAPIHTVNTGVKYQTISASSSVNLGNIAYGGQASYVQAETVHQHLKAEQRPEKREYREELHHDIMATMMQQHQGINVAQATPLQQGTQQLLVVLHEPKEAAAIARAIKQEGRNDRAGATAPAEFIISCASGIGDVTDSSTWQTLGGGVADYLSALPLPLHHLLKYSTPANVVENKREEQPTIVTTVNANALNTMPTIATMPANAVNSVVVQTATIVNQNTNTVVITLYCCPECHMAYPERELLEQHLVGHTMERRFICDICNAALKRKDHLTRHKQSHNPDRPHVCSVRNNHAIKTDKKLHGIGDVTDSSTWQTLGGGVADYLSALPLPLHHLLKYSTPANVVENKREEQPTIVTTVNANALNTMPTIATMPANAVNSVVVQTATIVNQNTNTVVITLYCCPECHMAYPERELLEQHLVGHTMERRFICDICNAALKRKDHLTRHKQSHNPDRPHVCSVCLKAFKRKEQLTLHFVIHSGEKRHVCNECGKGFYRKDHLRKHTRSHIARRVKAEMSQQGSSSSSPPLSHAVPAPAPDPS</sequence>
<reference evidence="11" key="1">
    <citation type="submission" date="2017-09" db="EMBL/GenBank/DDBJ databases">
        <title>Contemporary evolution of a Lepidopteran species, Heliothis virescens, in response to modern agricultural practices.</title>
        <authorList>
            <person name="Fritz M.L."/>
            <person name="Deyonke A.M."/>
            <person name="Papanicolaou A."/>
            <person name="Micinski S."/>
            <person name="Westbrook J."/>
            <person name="Gould F."/>
        </authorList>
    </citation>
    <scope>NUCLEOTIDE SEQUENCE [LARGE SCALE GENOMIC DNA]</scope>
    <source>
        <strain evidence="11">HvINT-</strain>
        <tissue evidence="11">Whole body</tissue>
    </source>
</reference>
<evidence type="ECO:0000256" key="1">
    <source>
        <dbReference type="ARBA" id="ARBA00004123"/>
    </source>
</evidence>
<gene>
    <name evidence="11" type="ORF">B5V51_12915</name>
</gene>
<feature type="domain" description="C2H2-type" evidence="10">
    <location>
        <begin position="575"/>
        <end position="602"/>
    </location>
</feature>
<protein>
    <recommendedName>
        <fullName evidence="10">C2H2-type domain-containing protein</fullName>
    </recommendedName>
</protein>
<evidence type="ECO:0000259" key="10">
    <source>
        <dbReference type="PROSITE" id="PS50157"/>
    </source>
</evidence>
<dbReference type="InterPro" id="IPR050331">
    <property type="entry name" value="Zinc_finger"/>
</dbReference>
<dbReference type="Gene3D" id="3.30.160.60">
    <property type="entry name" value="Classic Zinc Finger"/>
    <property type="match status" value="4"/>
</dbReference>
<keyword evidence="7" id="KW-0539">Nucleus</keyword>
<dbReference type="InterPro" id="IPR036236">
    <property type="entry name" value="Znf_C2H2_sf"/>
</dbReference>
<dbReference type="EMBL" id="NWSH01000703">
    <property type="protein sequence ID" value="PCG74695.1"/>
    <property type="molecule type" value="Genomic_DNA"/>
</dbReference>
<dbReference type="PROSITE" id="PS00028">
    <property type="entry name" value="ZINC_FINGER_C2H2_1"/>
    <property type="match status" value="6"/>
</dbReference>
<keyword evidence="5" id="KW-0862">Zinc</keyword>
<dbReference type="InterPro" id="IPR013087">
    <property type="entry name" value="Znf_C2H2_type"/>
</dbReference>
<feature type="domain" description="C2H2-type" evidence="10">
    <location>
        <begin position="491"/>
        <end position="518"/>
    </location>
</feature>
<dbReference type="FunFam" id="3.30.160.60:FF:001269">
    <property type="entry name" value="Zinc finger protein"/>
    <property type="match status" value="1"/>
</dbReference>
<comment type="caution">
    <text evidence="11">The sequence shown here is derived from an EMBL/GenBank/DDBJ whole genome shotgun (WGS) entry which is preliminary data.</text>
</comment>
<evidence type="ECO:0000256" key="4">
    <source>
        <dbReference type="ARBA" id="ARBA00022771"/>
    </source>
</evidence>
<dbReference type="PANTHER" id="PTHR16515:SF49">
    <property type="entry name" value="GASTRULA ZINC FINGER PROTEIN XLCGF49.1-LIKE-RELATED"/>
    <property type="match status" value="1"/>
</dbReference>
<feature type="domain" description="C2H2-type" evidence="10">
    <location>
        <begin position="348"/>
        <end position="375"/>
    </location>
</feature>
<dbReference type="PANTHER" id="PTHR16515">
    <property type="entry name" value="PR DOMAIN ZINC FINGER PROTEIN"/>
    <property type="match status" value="1"/>
</dbReference>
<keyword evidence="4 8" id="KW-0863">Zinc-finger</keyword>
<feature type="domain" description="C2H2-type" evidence="10">
    <location>
        <begin position="320"/>
        <end position="347"/>
    </location>
</feature>
<evidence type="ECO:0000256" key="7">
    <source>
        <dbReference type="ARBA" id="ARBA00023242"/>
    </source>
</evidence>
<organism evidence="11">
    <name type="scientific">Heliothis virescens</name>
    <name type="common">Tobacco budworm moth</name>
    <dbReference type="NCBI Taxonomy" id="7102"/>
    <lineage>
        <taxon>Eukaryota</taxon>
        <taxon>Metazoa</taxon>
        <taxon>Ecdysozoa</taxon>
        <taxon>Arthropoda</taxon>
        <taxon>Hexapoda</taxon>
        <taxon>Insecta</taxon>
        <taxon>Pterygota</taxon>
        <taxon>Neoptera</taxon>
        <taxon>Endopterygota</taxon>
        <taxon>Lepidoptera</taxon>
        <taxon>Glossata</taxon>
        <taxon>Ditrysia</taxon>
        <taxon>Noctuoidea</taxon>
        <taxon>Noctuidae</taxon>
        <taxon>Heliothinae</taxon>
        <taxon>Heliothis</taxon>
    </lineage>
</organism>
<dbReference type="AlphaFoldDB" id="A0A2A4JRN7"/>
<dbReference type="GO" id="GO:0010468">
    <property type="term" value="P:regulation of gene expression"/>
    <property type="evidence" value="ECO:0007669"/>
    <property type="project" value="TreeGrafter"/>
</dbReference>
<dbReference type="SMART" id="SM00355">
    <property type="entry name" value="ZnF_C2H2"/>
    <property type="match status" value="6"/>
</dbReference>
<dbReference type="SUPFAM" id="SSF57667">
    <property type="entry name" value="beta-beta-alpha zinc fingers"/>
    <property type="match status" value="3"/>
</dbReference>
<accession>A0A2A4JRN7</accession>
<keyword evidence="6" id="KW-0238">DNA-binding</keyword>
<name>A0A2A4JRN7_HELVI</name>
<dbReference type="GO" id="GO:0008270">
    <property type="term" value="F:zinc ion binding"/>
    <property type="evidence" value="ECO:0007669"/>
    <property type="project" value="UniProtKB-KW"/>
</dbReference>
<feature type="compositionally biased region" description="Low complexity" evidence="9">
    <location>
        <begin position="611"/>
        <end position="623"/>
    </location>
</feature>
<proteinExistence type="predicted"/>
<evidence type="ECO:0000256" key="3">
    <source>
        <dbReference type="ARBA" id="ARBA00022737"/>
    </source>
</evidence>
<evidence type="ECO:0000256" key="8">
    <source>
        <dbReference type="PROSITE-ProRule" id="PRU00042"/>
    </source>
</evidence>
<evidence type="ECO:0000256" key="6">
    <source>
        <dbReference type="ARBA" id="ARBA00023125"/>
    </source>
</evidence>
<keyword evidence="3" id="KW-0677">Repeat</keyword>
<keyword evidence="2" id="KW-0479">Metal-binding</keyword>
<feature type="domain" description="C2H2-type" evidence="10">
    <location>
        <begin position="547"/>
        <end position="574"/>
    </location>
</feature>
<dbReference type="STRING" id="7102.A0A2A4JRN7"/>